<sequence>MEDEDFDNKSPVGQLIQRVNKLCKKPQIDEQLSNALDVFQEKVTRQKAYLNNGIFNINFAEAALFLQSCAQLYGKKIDLFWDQILEFHTRLIEYDCRDQQEKGKQLNNDVIQKLEERRNRYKRKKKFKLTLAEGNTNVDDFIFEKDTELEEPIAFEPDDDLYKAWRRIECESHEITKVPRAIVKQQRRTYRMKNYYIMKNQDWDIFDSEDGEFNTKYSRIPGWHIIYHLFEYNTLGLLPDKYNTIATLRLCCYLRAQFMRDRKIPFNAPYSQYKEEYLAYKKQFFEEEAKKWQNMPLDTMADLRRQLQYLAQKEREEEGDPPKKTWDIPPFMHKSGCGYEGCTECSEDSKSSIITIADSVDKEFDDGFFKAETAKLDVTVSLEKLSADIVDTKLRQDSGFFDLSESDPSDASQLVDASKIEDSTINDPSIVTEKTGESDKTTDFSADKPNDSSLEADKTTDGTDEITDASAEANTAADASTAGDKVVDASTAGEQATVTSAESDKAIAAEGDKAVDASTTDPQATVSSAEGDKAVDASTATVSSTEADKATAASAEGDKVIDATAENLMGKENEGPMDDDDFDTRSIMSDHDYCRMPVNVLKENNMNKQNVKQTNDEMVPMRTKVRIVQKVVSPKIPKEKKIDNTLMGPPPPKIRKLSIKQMEKLSKSKIKPVKEMKFEKFFSMNYQPQLGEGDIRVVEYESDEEVEPEQVLAPDDDVRSIVSDHNYSQLPDIENIPINDSGFVDETIDKTPSTATAPAESTEESGVADEGDGDADHDTPPENDEETPMENRFPEERRAVDPEYQAEYERLLAQLRESRRQLGEELTIDPERTATERQLKEQERKDAKTRVQQWRDTITPILRDLNENDFDIHEYGSKVMEGMEVEESKPFKTIIDGKSTVEVVRQLCREIPTDANSKYVCRYFIASLQLANTYNIEICGAKKGELSNESFNVKLLKKDRYHEHLAEYHAPSEEDFRKKLKRLREMQSRQNEDEYDEEPLSKRQSVENSNKRKIQSHNTSSTPSTSQVPSTSDTPKRYSAKRSKNTSNAAPNPVKGKNIVVKLTPVVFHDTPSTSRSPFGVCETSEQFCEELAIAQAENPERFSTPQTQRPLRSLEPIDSNVRLQF</sequence>
<name>A0A9P0GA56_9CUCU</name>
<evidence type="ECO:0000259" key="3">
    <source>
        <dbReference type="Pfam" id="PF16858"/>
    </source>
</evidence>
<dbReference type="GO" id="GO:0005634">
    <property type="term" value="C:nucleus"/>
    <property type="evidence" value="ECO:0007669"/>
    <property type="project" value="TreeGrafter"/>
</dbReference>
<feature type="compositionally biased region" description="Low complexity" evidence="2">
    <location>
        <begin position="468"/>
        <end position="482"/>
    </location>
</feature>
<feature type="region of interest" description="Disordered" evidence="2">
    <location>
        <begin position="400"/>
        <end position="586"/>
    </location>
</feature>
<dbReference type="InterPro" id="IPR031739">
    <property type="entry name" value="Ncaph2"/>
</dbReference>
<dbReference type="GO" id="GO:0003682">
    <property type="term" value="F:chromatin binding"/>
    <property type="evidence" value="ECO:0007669"/>
    <property type="project" value="TreeGrafter"/>
</dbReference>
<evidence type="ECO:0000256" key="2">
    <source>
        <dbReference type="SAM" id="MobiDB-lite"/>
    </source>
</evidence>
<evidence type="ECO:0000256" key="1">
    <source>
        <dbReference type="SAM" id="Coils"/>
    </source>
</evidence>
<dbReference type="PANTHER" id="PTHR14324:SF3">
    <property type="entry name" value="CONDENSIN-2 COMPLEX SUBUNIT H2"/>
    <property type="match status" value="1"/>
</dbReference>
<dbReference type="Pfam" id="PF16858">
    <property type="entry name" value="CNDH2_C"/>
    <property type="match status" value="1"/>
</dbReference>
<proteinExistence type="predicted"/>
<feature type="compositionally biased region" description="Acidic residues" evidence="2">
    <location>
        <begin position="761"/>
        <end position="773"/>
    </location>
</feature>
<dbReference type="PANTHER" id="PTHR14324">
    <property type="entry name" value="CONDENSIN-2 COMPLEX SUBUNIT H2"/>
    <property type="match status" value="1"/>
</dbReference>
<feature type="compositionally biased region" description="Low complexity" evidence="2">
    <location>
        <begin position="751"/>
        <end position="760"/>
    </location>
</feature>
<feature type="compositionally biased region" description="Basic and acidic residues" evidence="2">
    <location>
        <begin position="434"/>
        <end position="461"/>
    </location>
</feature>
<dbReference type="Proteomes" id="UP001153636">
    <property type="component" value="Chromosome 13"/>
</dbReference>
<feature type="compositionally biased region" description="Polar residues" evidence="2">
    <location>
        <begin position="517"/>
        <end position="528"/>
    </location>
</feature>
<feature type="domain" description="Condensin-2 complex subunit H2 C-terminal" evidence="3">
    <location>
        <begin position="843"/>
        <end position="965"/>
    </location>
</feature>
<feature type="coiled-coil region" evidence="1">
    <location>
        <begin position="104"/>
        <end position="131"/>
    </location>
</feature>
<dbReference type="EMBL" id="OV651825">
    <property type="protein sequence ID" value="CAH1102485.1"/>
    <property type="molecule type" value="Genomic_DNA"/>
</dbReference>
<organism evidence="4 5">
    <name type="scientific">Psylliodes chrysocephalus</name>
    <dbReference type="NCBI Taxonomy" id="3402493"/>
    <lineage>
        <taxon>Eukaryota</taxon>
        <taxon>Metazoa</taxon>
        <taxon>Ecdysozoa</taxon>
        <taxon>Arthropoda</taxon>
        <taxon>Hexapoda</taxon>
        <taxon>Insecta</taxon>
        <taxon>Pterygota</taxon>
        <taxon>Neoptera</taxon>
        <taxon>Endopterygota</taxon>
        <taxon>Coleoptera</taxon>
        <taxon>Polyphaga</taxon>
        <taxon>Cucujiformia</taxon>
        <taxon>Chrysomeloidea</taxon>
        <taxon>Chrysomelidae</taxon>
        <taxon>Galerucinae</taxon>
        <taxon>Alticini</taxon>
        <taxon>Psylliodes</taxon>
    </lineage>
</organism>
<gene>
    <name evidence="4" type="ORF">PSYICH_LOCUS4067</name>
</gene>
<dbReference type="GO" id="GO:0010032">
    <property type="term" value="P:meiotic chromosome condensation"/>
    <property type="evidence" value="ECO:0007669"/>
    <property type="project" value="TreeGrafter"/>
</dbReference>
<dbReference type="AlphaFoldDB" id="A0A9P0GA56"/>
<dbReference type="InterPro" id="IPR031737">
    <property type="entry name" value="CNDH2_C"/>
</dbReference>
<evidence type="ECO:0000313" key="4">
    <source>
        <dbReference type="EMBL" id="CAH1102485.1"/>
    </source>
</evidence>
<keyword evidence="1" id="KW-0175">Coiled coil</keyword>
<evidence type="ECO:0000313" key="5">
    <source>
        <dbReference type="Proteomes" id="UP001153636"/>
    </source>
</evidence>
<feature type="compositionally biased region" description="Polar residues" evidence="2">
    <location>
        <begin position="492"/>
        <end position="501"/>
    </location>
</feature>
<feature type="region of interest" description="Disordered" evidence="2">
    <location>
        <begin position="731"/>
        <end position="803"/>
    </location>
</feature>
<protein>
    <recommendedName>
        <fullName evidence="3">Condensin-2 complex subunit H2 C-terminal domain-containing protein</fullName>
    </recommendedName>
</protein>
<feature type="compositionally biased region" description="Low complexity" evidence="2">
    <location>
        <begin position="1019"/>
        <end position="1033"/>
    </location>
</feature>
<accession>A0A9P0GA56</accession>
<keyword evidence="5" id="KW-1185">Reference proteome</keyword>
<feature type="compositionally biased region" description="Basic and acidic residues" evidence="2">
    <location>
        <begin position="502"/>
        <end position="515"/>
    </location>
</feature>
<feature type="compositionally biased region" description="Basic and acidic residues" evidence="2">
    <location>
        <begin position="792"/>
        <end position="801"/>
    </location>
</feature>
<feature type="coiled-coil region" evidence="1">
    <location>
        <begin position="805"/>
        <end position="857"/>
    </location>
</feature>
<dbReference type="OrthoDB" id="10038475at2759"/>
<dbReference type="GO" id="GO:0051306">
    <property type="term" value="P:mitotic sister chromatid separation"/>
    <property type="evidence" value="ECO:0007669"/>
    <property type="project" value="TreeGrafter"/>
</dbReference>
<feature type="region of interest" description="Disordered" evidence="2">
    <location>
        <begin position="987"/>
        <end position="1056"/>
    </location>
</feature>
<dbReference type="GO" id="GO:0000796">
    <property type="term" value="C:condensin complex"/>
    <property type="evidence" value="ECO:0007669"/>
    <property type="project" value="TreeGrafter"/>
</dbReference>
<reference evidence="4" key="1">
    <citation type="submission" date="2022-01" db="EMBL/GenBank/DDBJ databases">
        <authorList>
            <person name="King R."/>
        </authorList>
    </citation>
    <scope>NUCLEOTIDE SEQUENCE</scope>
</reference>